<feature type="transmembrane region" description="Helical" evidence="1">
    <location>
        <begin position="26"/>
        <end position="47"/>
    </location>
</feature>
<name>A0ABQ5YJS4_9NEIS</name>
<sequence length="214" mass="23803">MQADHLDELQQLTAEYARYSRSAGGISSVLGGVLCLMSYLAGGLLPLTDLLRAVLLALPLVWLVSKQLMARYYYQAYGHVEERPDHSSLRSHYFCVAVTGLICAWLAVGNIIVAEPLGNAAWDWTRLGYVGIALAMPFVAWRYLRNPLDYIMGVFLLCQAAVVATGRSYPLIGIAMLFALYAVQSIIVGLRDHRRFLRLRARLDILMHAATMAK</sequence>
<feature type="transmembrane region" description="Helical" evidence="1">
    <location>
        <begin position="148"/>
        <end position="165"/>
    </location>
</feature>
<reference evidence="3" key="1">
    <citation type="journal article" date="2019" name="Int. J. Syst. Evol. Microbiol.">
        <title>The Global Catalogue of Microorganisms (GCM) 10K type strain sequencing project: providing services to taxonomists for standard genome sequencing and annotation.</title>
        <authorList>
            <consortium name="The Broad Institute Genomics Platform"/>
            <consortium name="The Broad Institute Genome Sequencing Center for Infectious Disease"/>
            <person name="Wu L."/>
            <person name="Ma J."/>
        </authorList>
    </citation>
    <scope>NUCLEOTIDE SEQUENCE [LARGE SCALE GENOMIC DNA]</scope>
    <source>
        <strain evidence="3">NBRC 110044</strain>
    </source>
</reference>
<dbReference type="EMBL" id="BSOG01000005">
    <property type="protein sequence ID" value="GLR14767.1"/>
    <property type="molecule type" value="Genomic_DNA"/>
</dbReference>
<dbReference type="RefSeq" id="WP_284197837.1">
    <property type="nucleotide sequence ID" value="NZ_BSOG01000005.1"/>
</dbReference>
<keyword evidence="1" id="KW-0812">Transmembrane</keyword>
<evidence type="ECO:0008006" key="4">
    <source>
        <dbReference type="Google" id="ProtNLM"/>
    </source>
</evidence>
<feature type="transmembrane region" description="Helical" evidence="1">
    <location>
        <begin position="93"/>
        <end position="112"/>
    </location>
</feature>
<feature type="transmembrane region" description="Helical" evidence="1">
    <location>
        <begin position="53"/>
        <end position="73"/>
    </location>
</feature>
<evidence type="ECO:0000313" key="3">
    <source>
        <dbReference type="Proteomes" id="UP001156706"/>
    </source>
</evidence>
<evidence type="ECO:0000313" key="2">
    <source>
        <dbReference type="EMBL" id="GLR14767.1"/>
    </source>
</evidence>
<evidence type="ECO:0000256" key="1">
    <source>
        <dbReference type="SAM" id="Phobius"/>
    </source>
</evidence>
<keyword evidence="1" id="KW-1133">Transmembrane helix</keyword>
<dbReference type="Proteomes" id="UP001156706">
    <property type="component" value="Unassembled WGS sequence"/>
</dbReference>
<keyword evidence="1" id="KW-0472">Membrane</keyword>
<feature type="transmembrane region" description="Helical" evidence="1">
    <location>
        <begin position="171"/>
        <end position="190"/>
    </location>
</feature>
<proteinExistence type="predicted"/>
<protein>
    <recommendedName>
        <fullName evidence="4">GGDEF domain-containing protein</fullName>
    </recommendedName>
</protein>
<keyword evidence="3" id="KW-1185">Reference proteome</keyword>
<accession>A0ABQ5YJS4</accession>
<organism evidence="2 3">
    <name type="scientific">Chitinimonas prasina</name>
    <dbReference type="NCBI Taxonomy" id="1434937"/>
    <lineage>
        <taxon>Bacteria</taxon>
        <taxon>Pseudomonadati</taxon>
        <taxon>Pseudomonadota</taxon>
        <taxon>Betaproteobacteria</taxon>
        <taxon>Neisseriales</taxon>
        <taxon>Chitinibacteraceae</taxon>
        <taxon>Chitinimonas</taxon>
    </lineage>
</organism>
<gene>
    <name evidence="2" type="ORF">GCM10007907_35570</name>
</gene>
<feature type="transmembrane region" description="Helical" evidence="1">
    <location>
        <begin position="124"/>
        <end position="141"/>
    </location>
</feature>
<comment type="caution">
    <text evidence="2">The sequence shown here is derived from an EMBL/GenBank/DDBJ whole genome shotgun (WGS) entry which is preliminary data.</text>
</comment>